<evidence type="ECO:0000313" key="2">
    <source>
        <dbReference type="EMBL" id="MFC6706439.1"/>
    </source>
</evidence>
<reference evidence="3" key="1">
    <citation type="journal article" date="2019" name="Int. J. Syst. Evol. Microbiol.">
        <title>The Global Catalogue of Microorganisms (GCM) 10K type strain sequencing project: providing services to taxonomists for standard genome sequencing and annotation.</title>
        <authorList>
            <consortium name="The Broad Institute Genomics Platform"/>
            <consortium name="The Broad Institute Genome Sequencing Center for Infectious Disease"/>
            <person name="Wu L."/>
            <person name="Ma J."/>
        </authorList>
    </citation>
    <scope>NUCLEOTIDE SEQUENCE [LARGE SCALE GENOMIC DNA]</scope>
    <source>
        <strain evidence="3">CCUG 58127</strain>
    </source>
</reference>
<evidence type="ECO:0000313" key="3">
    <source>
        <dbReference type="Proteomes" id="UP001596298"/>
    </source>
</evidence>
<gene>
    <name evidence="2" type="ORF">ACFQDH_14530</name>
</gene>
<sequence length="70" mass="7167">MSSPIAEPPDPTARPIEQQAAPPLPAPERSPEPAGEPAAESLALEPYDAVLVLSFGGPEGRTKSCRSCAG</sequence>
<dbReference type="RefSeq" id="WP_382403100.1">
    <property type="nucleotide sequence ID" value="NZ_JBHSWH010000001.1"/>
</dbReference>
<protein>
    <submittedName>
        <fullName evidence="2">Uncharacterized protein</fullName>
    </submittedName>
</protein>
<feature type="region of interest" description="Disordered" evidence="1">
    <location>
        <begin position="1"/>
        <end position="40"/>
    </location>
</feature>
<keyword evidence="3" id="KW-1185">Reference proteome</keyword>
<proteinExistence type="predicted"/>
<dbReference type="EMBL" id="JBHSWH010000001">
    <property type="protein sequence ID" value="MFC6706439.1"/>
    <property type="molecule type" value="Genomic_DNA"/>
</dbReference>
<accession>A0ABW2AIN2</accession>
<feature type="compositionally biased region" description="Pro residues" evidence="1">
    <location>
        <begin position="1"/>
        <end position="12"/>
    </location>
</feature>
<dbReference type="Proteomes" id="UP001596298">
    <property type="component" value="Unassembled WGS sequence"/>
</dbReference>
<evidence type="ECO:0000256" key="1">
    <source>
        <dbReference type="SAM" id="MobiDB-lite"/>
    </source>
</evidence>
<organism evidence="2 3">
    <name type="scientific">Flexivirga alba</name>
    <dbReference type="NCBI Taxonomy" id="702742"/>
    <lineage>
        <taxon>Bacteria</taxon>
        <taxon>Bacillati</taxon>
        <taxon>Actinomycetota</taxon>
        <taxon>Actinomycetes</taxon>
        <taxon>Micrococcales</taxon>
        <taxon>Dermacoccaceae</taxon>
        <taxon>Flexivirga</taxon>
    </lineage>
</organism>
<name>A0ABW2AIN2_9MICO</name>
<comment type="caution">
    <text evidence="2">The sequence shown here is derived from an EMBL/GenBank/DDBJ whole genome shotgun (WGS) entry which is preliminary data.</text>
</comment>